<evidence type="ECO:0000256" key="3">
    <source>
        <dbReference type="ARBA" id="ARBA00013109"/>
    </source>
</evidence>
<protein>
    <recommendedName>
        <fullName evidence="7 9">Uroporphyrinogen-III synthase</fullName>
        <ecNumber evidence="3 9">4.2.1.75</ecNumber>
    </recommendedName>
</protein>
<dbReference type="EMBL" id="JAUOZU010000008">
    <property type="protein sequence ID" value="MDO6964889.1"/>
    <property type="molecule type" value="Genomic_DNA"/>
</dbReference>
<evidence type="ECO:0000256" key="9">
    <source>
        <dbReference type="RuleBase" id="RU366031"/>
    </source>
</evidence>
<evidence type="ECO:0000256" key="7">
    <source>
        <dbReference type="ARBA" id="ARBA00040167"/>
    </source>
</evidence>
<dbReference type="SUPFAM" id="SSF69618">
    <property type="entry name" value="HemD-like"/>
    <property type="match status" value="1"/>
</dbReference>
<dbReference type="InterPro" id="IPR039793">
    <property type="entry name" value="UROS/Hem4"/>
</dbReference>
<comment type="catalytic activity">
    <reaction evidence="8 9">
        <text>hydroxymethylbilane = uroporphyrinogen III + H2O</text>
        <dbReference type="Rhea" id="RHEA:18965"/>
        <dbReference type="ChEBI" id="CHEBI:15377"/>
        <dbReference type="ChEBI" id="CHEBI:57308"/>
        <dbReference type="ChEBI" id="CHEBI:57845"/>
        <dbReference type="EC" id="4.2.1.75"/>
    </reaction>
</comment>
<keyword evidence="12" id="KW-1185">Reference proteome</keyword>
<dbReference type="RefSeq" id="WP_304376813.1">
    <property type="nucleotide sequence ID" value="NZ_JAUOZU010000008.1"/>
</dbReference>
<keyword evidence="5 9" id="KW-0627">Porphyrin biosynthesis</keyword>
<evidence type="ECO:0000256" key="1">
    <source>
        <dbReference type="ARBA" id="ARBA00004772"/>
    </source>
</evidence>
<reference evidence="11" key="1">
    <citation type="journal article" date="2015" name="Int. J. Syst. Evol. Microbiol.">
        <title>Rhizobium alvei sp. nov., isolated from a freshwater river.</title>
        <authorList>
            <person name="Sheu S.Y."/>
            <person name="Huang H.W."/>
            <person name="Young C.C."/>
            <person name="Chen W.M."/>
        </authorList>
    </citation>
    <scope>NUCLEOTIDE SEQUENCE</scope>
    <source>
        <strain evidence="11">TNR-22</strain>
    </source>
</reference>
<evidence type="ECO:0000256" key="6">
    <source>
        <dbReference type="ARBA" id="ARBA00037589"/>
    </source>
</evidence>
<dbReference type="CDD" id="cd06578">
    <property type="entry name" value="HemD"/>
    <property type="match status" value="1"/>
</dbReference>
<proteinExistence type="inferred from homology"/>
<sequence length="241" mass="26741">MRVLITRPEQQARKTASKLAALGHDPVLFPLFAPEHDTDAARTALSNPHDAIALTSAEAVRCLVKLGEALDAHFDIPVFVVGRQTAEAAEQAGFRRVLTAGGNGQVLGDLIANYFRARREQSVTVLYLAGHRRSGGLEGALEGHGLSHVTVPIYDMRPVDYSLEEQQAVLVNRPVDAVFLFSRENGRRFFELDIFKHSREPLKRTLFFCLSRNIAESVPEEYKHSTLVSANPDEDELIDLL</sequence>
<gene>
    <name evidence="11" type="ORF">Q4481_13055</name>
</gene>
<accession>A0ABT8YMN2</accession>
<dbReference type="GO" id="GO:0004852">
    <property type="term" value="F:uroporphyrinogen-III synthase activity"/>
    <property type="evidence" value="ECO:0007669"/>
    <property type="project" value="UniProtKB-EC"/>
</dbReference>
<dbReference type="EC" id="4.2.1.75" evidence="3 9"/>
<dbReference type="PANTHER" id="PTHR38042">
    <property type="entry name" value="UROPORPHYRINOGEN-III SYNTHASE, CHLOROPLASTIC"/>
    <property type="match status" value="1"/>
</dbReference>
<evidence type="ECO:0000313" key="12">
    <source>
        <dbReference type="Proteomes" id="UP001174932"/>
    </source>
</evidence>
<dbReference type="InterPro" id="IPR036108">
    <property type="entry name" value="4pyrrol_syn_uPrphyn_synt_sf"/>
</dbReference>
<comment type="caution">
    <text evidence="11">The sequence shown here is derived from an EMBL/GenBank/DDBJ whole genome shotgun (WGS) entry which is preliminary data.</text>
</comment>
<dbReference type="PANTHER" id="PTHR38042:SF1">
    <property type="entry name" value="UROPORPHYRINOGEN-III SYNTHASE, CHLOROPLASTIC"/>
    <property type="match status" value="1"/>
</dbReference>
<reference evidence="11" key="2">
    <citation type="submission" date="2023-07" db="EMBL/GenBank/DDBJ databases">
        <authorList>
            <person name="Shen H."/>
        </authorList>
    </citation>
    <scope>NUCLEOTIDE SEQUENCE</scope>
    <source>
        <strain evidence="11">TNR-22</strain>
    </source>
</reference>
<evidence type="ECO:0000256" key="4">
    <source>
        <dbReference type="ARBA" id="ARBA00023239"/>
    </source>
</evidence>
<organism evidence="11 12">
    <name type="scientific">Rhizobium alvei</name>
    <dbReference type="NCBI Taxonomy" id="1132659"/>
    <lineage>
        <taxon>Bacteria</taxon>
        <taxon>Pseudomonadati</taxon>
        <taxon>Pseudomonadota</taxon>
        <taxon>Alphaproteobacteria</taxon>
        <taxon>Hyphomicrobiales</taxon>
        <taxon>Rhizobiaceae</taxon>
        <taxon>Rhizobium/Agrobacterium group</taxon>
        <taxon>Rhizobium</taxon>
    </lineage>
</organism>
<evidence type="ECO:0000256" key="5">
    <source>
        <dbReference type="ARBA" id="ARBA00023244"/>
    </source>
</evidence>
<evidence type="ECO:0000256" key="8">
    <source>
        <dbReference type="ARBA" id="ARBA00048617"/>
    </source>
</evidence>
<dbReference type="Pfam" id="PF02602">
    <property type="entry name" value="HEM4"/>
    <property type="match status" value="1"/>
</dbReference>
<name>A0ABT8YMN2_9HYPH</name>
<dbReference type="NCBIfam" id="NF006621">
    <property type="entry name" value="PRK09189.1"/>
    <property type="match status" value="1"/>
</dbReference>
<evidence type="ECO:0000259" key="10">
    <source>
        <dbReference type="Pfam" id="PF02602"/>
    </source>
</evidence>
<evidence type="ECO:0000256" key="2">
    <source>
        <dbReference type="ARBA" id="ARBA00008133"/>
    </source>
</evidence>
<comment type="pathway">
    <text evidence="1 9">Porphyrin-containing compound metabolism; protoporphyrin-IX biosynthesis; coproporphyrinogen-III from 5-aminolevulinate: step 3/4.</text>
</comment>
<comment type="similarity">
    <text evidence="2 9">Belongs to the uroporphyrinogen-III synthase family.</text>
</comment>
<dbReference type="Gene3D" id="3.40.50.10090">
    <property type="match status" value="2"/>
</dbReference>
<keyword evidence="4 9" id="KW-0456">Lyase</keyword>
<dbReference type="InterPro" id="IPR003754">
    <property type="entry name" value="4pyrrol_synth_uPrphyn_synth"/>
</dbReference>
<comment type="function">
    <text evidence="6 9">Catalyzes cyclization of the linear tetrapyrrole, hydroxymethylbilane, to the macrocyclic uroporphyrinogen III.</text>
</comment>
<feature type="domain" description="Tetrapyrrole biosynthesis uroporphyrinogen III synthase" evidence="10">
    <location>
        <begin position="15"/>
        <end position="238"/>
    </location>
</feature>
<evidence type="ECO:0000313" key="11">
    <source>
        <dbReference type="EMBL" id="MDO6964889.1"/>
    </source>
</evidence>
<dbReference type="Proteomes" id="UP001174932">
    <property type="component" value="Unassembled WGS sequence"/>
</dbReference>